<sequence length="179" mass="19821">MTVLRWAPWSGQGLQHVVLTERDGWLTAEAVVIGSDTADFAASFRLVADDGWRARRVEVAVSGGLSLRLEGDGAGNWTREGLALPQLAGAVDPDISITPLTNTFPVRRLGLAKGESAEIRTAYIDVPSLDVFADPQRYTCLDVRRRYLYESLDSDFRAEIEFDKDGFVTNYPGLFRRLA</sequence>
<dbReference type="SUPFAM" id="SSF159275">
    <property type="entry name" value="PA1994-like"/>
    <property type="match status" value="1"/>
</dbReference>
<dbReference type="InterPro" id="IPR009467">
    <property type="entry name" value="Glycolipid-bd_prot_put"/>
</dbReference>
<dbReference type="Pfam" id="PF06475">
    <property type="entry name" value="Glycolipid_bind"/>
    <property type="match status" value="1"/>
</dbReference>
<dbReference type="EMBL" id="JBEPML010000036">
    <property type="protein sequence ID" value="MET3794973.1"/>
    <property type="molecule type" value="Genomic_DNA"/>
</dbReference>
<proteinExistence type="predicted"/>
<accession>A0ABV2N836</accession>
<organism evidence="1 2">
    <name type="scientific">Aquamicrobium terrae</name>
    <dbReference type="NCBI Taxonomy" id="1324945"/>
    <lineage>
        <taxon>Bacteria</taxon>
        <taxon>Pseudomonadati</taxon>
        <taxon>Pseudomonadota</taxon>
        <taxon>Alphaproteobacteria</taxon>
        <taxon>Hyphomicrobiales</taxon>
        <taxon>Phyllobacteriaceae</taxon>
        <taxon>Aquamicrobium</taxon>
    </lineage>
</organism>
<reference evidence="1 2" key="1">
    <citation type="submission" date="2024-06" db="EMBL/GenBank/DDBJ databases">
        <title>Genomic Encyclopedia of Type Strains, Phase IV (KMG-IV): sequencing the most valuable type-strain genomes for metagenomic binning, comparative biology and taxonomic classification.</title>
        <authorList>
            <person name="Goeker M."/>
        </authorList>
    </citation>
    <scope>NUCLEOTIDE SEQUENCE [LARGE SCALE GENOMIC DNA]</scope>
    <source>
        <strain evidence="1 2">DSM 27865</strain>
    </source>
</reference>
<dbReference type="RefSeq" id="WP_354199852.1">
    <property type="nucleotide sequence ID" value="NZ_JBEPML010000036.1"/>
</dbReference>
<keyword evidence="2" id="KW-1185">Reference proteome</keyword>
<evidence type="ECO:0008006" key="3">
    <source>
        <dbReference type="Google" id="ProtNLM"/>
    </source>
</evidence>
<comment type="caution">
    <text evidence="1">The sequence shown here is derived from an EMBL/GenBank/DDBJ whole genome shotgun (WGS) entry which is preliminary data.</text>
</comment>
<protein>
    <recommendedName>
        <fullName evidence="3">Transcriptional regulator</fullName>
    </recommendedName>
</protein>
<name>A0ABV2N836_9HYPH</name>
<dbReference type="Proteomes" id="UP001549076">
    <property type="component" value="Unassembled WGS sequence"/>
</dbReference>
<gene>
    <name evidence="1" type="ORF">ABID37_005213</name>
</gene>
<evidence type="ECO:0000313" key="2">
    <source>
        <dbReference type="Proteomes" id="UP001549076"/>
    </source>
</evidence>
<evidence type="ECO:0000313" key="1">
    <source>
        <dbReference type="EMBL" id="MET3794973.1"/>
    </source>
</evidence>